<dbReference type="InterPro" id="IPR003594">
    <property type="entry name" value="HATPase_dom"/>
</dbReference>
<dbReference type="Proteomes" id="UP000004662">
    <property type="component" value="Chromosome"/>
</dbReference>
<name>G7Q6Q3_9BACT</name>
<dbReference type="Pfam" id="PF02518">
    <property type="entry name" value="HATPase_c"/>
    <property type="match status" value="1"/>
</dbReference>
<keyword evidence="9" id="KW-0067">ATP-binding</keyword>
<dbReference type="InterPro" id="IPR013656">
    <property type="entry name" value="PAS_4"/>
</dbReference>
<dbReference type="InterPro" id="IPR004358">
    <property type="entry name" value="Sig_transdc_His_kin-like_C"/>
</dbReference>
<dbReference type="Pfam" id="PF08448">
    <property type="entry name" value="PAS_4"/>
    <property type="match status" value="3"/>
</dbReference>
<dbReference type="InterPro" id="IPR011006">
    <property type="entry name" value="CheY-like_superfamily"/>
</dbReference>
<dbReference type="FunFam" id="1.10.287.130:FF:000004">
    <property type="entry name" value="Ethylene receptor 1"/>
    <property type="match status" value="1"/>
</dbReference>
<sequence>MTPQADNTGRQAMTGPVDPEAVVSLLQGILDGSSELMAAHDPDFRCLAVNGAYREAFARIFGVAIAVGTNLMAALAGLPEERTAGVRELFERARAGEAFSVVEGFGDPGPERTWYEIRFVPLRRDGVRVGTIQYLRDVTNRLRREEALRDREELSRRQNALYAGLSRVFQVVVEEKSEAEVAAACLAVAEEVTGSGCGFIGDVGPDGRVTAIAMSEKGEEPCRMPSPAGGEERSHSLGLDPHGLCGRVLTLGEPFFTNDPAAHPDSGGAPAGHPPLASFLGVPLRQRGLALGLLALANKPGGYTDEDLLAAEALGLAIAEVLSRGRAEEALRASEEEHRTLVENLPGVFVSKFDRDLRHTYVSPSVARISGLPQDHFLGRRPTETVWREMGFADRIEAAVERVFATGQGDGFQYSLPSDDGERHRKVRTYPDRVENGQVASVVAFSYDVTDLVEMGRELKASEERFRFLFDSMDEGFCLIEVLFDPAGRPVDYRFLEVNPAFAKQTGLIGAVGRRMRELVPEHEEHWFQIYGHVAATGQSVRVEKPAAGLGRFYDVNAFRVGDPEQRRVAIFFTDMTERRRGEEALLQAKQEAEAANQAKSEFLANMSHEIRTPMNGIMGMIHLARLKSADPTILQYLDLADKSALHLLGIVNDVLDLSKMEAGKIRLAAAPFALRREFESAVEPLLVAAGEKGLVFEHGVADDVPDHVIGDAGRLRQVLTNLVGNALKFTGKGRIEVRVALAAGAAEPGTRRLLFTVRDTGIGIPAKRLSRIFESFEQAHSSAHALYGGTGLGLTISKRLVELMGGEIIAESREGQGSTFSFSITLGVQEPREEKARDAATPTGRRLRLLVVEDNAVNLLFMRELLATLGHSVALARSGREALDSLARERFDLVLMDIRMPDMAGDEATRIIRTAPPEGVDPRVPIIALTAYALKDEIDRYMRSGFDAYMTKPVDREALKRVLSKY</sequence>
<dbReference type="Pfam" id="PF00072">
    <property type="entry name" value="Response_reg"/>
    <property type="match status" value="1"/>
</dbReference>
<feature type="domain" description="Histidine kinase" evidence="14">
    <location>
        <begin position="606"/>
        <end position="829"/>
    </location>
</feature>
<dbReference type="Pfam" id="PF13185">
    <property type="entry name" value="GAF_2"/>
    <property type="match status" value="1"/>
</dbReference>
<dbReference type="EC" id="2.7.13.3" evidence="3"/>
<organism evidence="16 17">
    <name type="scientific">Solidesulfovibrio carbinoliphilus subsp. oakridgensis</name>
    <dbReference type="NCBI Taxonomy" id="694327"/>
    <lineage>
        <taxon>Bacteria</taxon>
        <taxon>Pseudomonadati</taxon>
        <taxon>Thermodesulfobacteriota</taxon>
        <taxon>Desulfovibrionia</taxon>
        <taxon>Desulfovibrionales</taxon>
        <taxon>Desulfovibrionaceae</taxon>
        <taxon>Solidesulfovibrio</taxon>
    </lineage>
</organism>
<keyword evidence="4 12" id="KW-0597">Phosphoprotein</keyword>
<evidence type="ECO:0000256" key="7">
    <source>
        <dbReference type="ARBA" id="ARBA00022741"/>
    </source>
</evidence>
<dbReference type="InterPro" id="IPR029016">
    <property type="entry name" value="GAF-like_dom_sf"/>
</dbReference>
<dbReference type="SUPFAM" id="SSF47384">
    <property type="entry name" value="Homodimeric domain of signal transducing histidine kinase"/>
    <property type="match status" value="1"/>
</dbReference>
<protein>
    <recommendedName>
        <fullName evidence="3">histidine kinase</fullName>
        <ecNumber evidence="3">2.7.13.3</ecNumber>
    </recommendedName>
</protein>
<keyword evidence="6" id="KW-0812">Transmembrane</keyword>
<keyword evidence="17" id="KW-1185">Reference proteome</keyword>
<gene>
    <name evidence="16" type="ORF">DFW101_1982</name>
</gene>
<dbReference type="CDD" id="cd16922">
    <property type="entry name" value="HATPase_EvgS-ArcB-TorS-like"/>
    <property type="match status" value="1"/>
</dbReference>
<evidence type="ECO:0000256" key="10">
    <source>
        <dbReference type="ARBA" id="ARBA00022989"/>
    </source>
</evidence>
<evidence type="ECO:0000256" key="5">
    <source>
        <dbReference type="ARBA" id="ARBA00022679"/>
    </source>
</evidence>
<dbReference type="PROSITE" id="PS50109">
    <property type="entry name" value="HIS_KIN"/>
    <property type="match status" value="1"/>
</dbReference>
<feature type="coiled-coil region" evidence="13">
    <location>
        <begin position="579"/>
        <end position="606"/>
    </location>
</feature>
<dbReference type="GO" id="GO:0016020">
    <property type="term" value="C:membrane"/>
    <property type="evidence" value="ECO:0007669"/>
    <property type="project" value="UniProtKB-SubCell"/>
</dbReference>
<dbReference type="SMART" id="SM00387">
    <property type="entry name" value="HATPase_c"/>
    <property type="match status" value="1"/>
</dbReference>
<evidence type="ECO:0000256" key="1">
    <source>
        <dbReference type="ARBA" id="ARBA00000085"/>
    </source>
</evidence>
<keyword evidence="5" id="KW-0808">Transferase</keyword>
<dbReference type="FunFam" id="3.30.565.10:FF:000010">
    <property type="entry name" value="Sensor histidine kinase RcsC"/>
    <property type="match status" value="1"/>
</dbReference>
<keyword evidence="10" id="KW-1133">Transmembrane helix</keyword>
<dbReference type="InterPro" id="IPR035965">
    <property type="entry name" value="PAS-like_dom_sf"/>
</dbReference>
<dbReference type="InterPro" id="IPR001789">
    <property type="entry name" value="Sig_transdc_resp-reg_receiver"/>
</dbReference>
<dbReference type="Gene3D" id="1.10.287.130">
    <property type="match status" value="1"/>
</dbReference>
<dbReference type="CDD" id="cd00130">
    <property type="entry name" value="PAS"/>
    <property type="match status" value="1"/>
</dbReference>
<dbReference type="AlphaFoldDB" id="G7Q6Q3"/>
<dbReference type="InterPro" id="IPR005467">
    <property type="entry name" value="His_kinase_dom"/>
</dbReference>
<dbReference type="PRINTS" id="PR00344">
    <property type="entry name" value="BCTRLSENSOR"/>
</dbReference>
<dbReference type="SMART" id="SM00091">
    <property type="entry name" value="PAS"/>
    <property type="match status" value="3"/>
</dbReference>
<dbReference type="NCBIfam" id="TIGR00229">
    <property type="entry name" value="sensory_box"/>
    <property type="match status" value="2"/>
</dbReference>
<evidence type="ECO:0000259" key="14">
    <source>
        <dbReference type="PROSITE" id="PS50109"/>
    </source>
</evidence>
<dbReference type="Gene3D" id="3.40.50.2300">
    <property type="match status" value="1"/>
</dbReference>
<evidence type="ECO:0000313" key="16">
    <source>
        <dbReference type="EMBL" id="EHJ47988.1"/>
    </source>
</evidence>
<evidence type="ECO:0000256" key="13">
    <source>
        <dbReference type="SAM" id="Coils"/>
    </source>
</evidence>
<dbReference type="SUPFAM" id="SSF55874">
    <property type="entry name" value="ATPase domain of HSP90 chaperone/DNA topoisomerase II/histidine kinase"/>
    <property type="match status" value="1"/>
</dbReference>
<dbReference type="SUPFAM" id="SSF55785">
    <property type="entry name" value="PYP-like sensor domain (PAS domain)"/>
    <property type="match status" value="3"/>
</dbReference>
<dbReference type="SMART" id="SM00448">
    <property type="entry name" value="REC"/>
    <property type="match status" value="1"/>
</dbReference>
<dbReference type="InterPro" id="IPR000014">
    <property type="entry name" value="PAS"/>
</dbReference>
<dbReference type="HOGENOM" id="CLU_012960_0_0_7"/>
<evidence type="ECO:0000256" key="2">
    <source>
        <dbReference type="ARBA" id="ARBA00004370"/>
    </source>
</evidence>
<keyword evidence="8 16" id="KW-0418">Kinase</keyword>
<dbReference type="CDD" id="cd17546">
    <property type="entry name" value="REC_hyHK_CKI1_RcsC-like"/>
    <property type="match status" value="1"/>
</dbReference>
<dbReference type="STRING" id="694327.DFW101_1982"/>
<evidence type="ECO:0000256" key="3">
    <source>
        <dbReference type="ARBA" id="ARBA00012438"/>
    </source>
</evidence>
<keyword evidence="7" id="KW-0547">Nucleotide-binding</keyword>
<dbReference type="RefSeq" id="WP_009181373.1">
    <property type="nucleotide sequence ID" value="NZ_CM001368.1"/>
</dbReference>
<feature type="domain" description="Response regulatory" evidence="15">
    <location>
        <begin position="849"/>
        <end position="967"/>
    </location>
</feature>
<dbReference type="InterPro" id="IPR036097">
    <property type="entry name" value="HisK_dim/P_sf"/>
</dbReference>
<dbReference type="SUPFAM" id="SSF55781">
    <property type="entry name" value="GAF domain-like"/>
    <property type="match status" value="1"/>
</dbReference>
<evidence type="ECO:0000256" key="9">
    <source>
        <dbReference type="ARBA" id="ARBA00022840"/>
    </source>
</evidence>
<dbReference type="PANTHER" id="PTHR45339">
    <property type="entry name" value="HYBRID SIGNAL TRANSDUCTION HISTIDINE KINASE J"/>
    <property type="match status" value="1"/>
</dbReference>
<dbReference type="CDD" id="cd00082">
    <property type="entry name" value="HisKA"/>
    <property type="match status" value="1"/>
</dbReference>
<feature type="modified residue" description="4-aspartylphosphate" evidence="12">
    <location>
        <position position="898"/>
    </location>
</feature>
<dbReference type="PANTHER" id="PTHR45339:SF3">
    <property type="entry name" value="HISTIDINE KINASE"/>
    <property type="match status" value="1"/>
</dbReference>
<dbReference type="eggNOG" id="COG2205">
    <property type="taxonomic scope" value="Bacteria"/>
</dbReference>
<dbReference type="EMBL" id="CM001368">
    <property type="protein sequence ID" value="EHJ47988.1"/>
    <property type="molecule type" value="Genomic_DNA"/>
</dbReference>
<evidence type="ECO:0000256" key="8">
    <source>
        <dbReference type="ARBA" id="ARBA00022777"/>
    </source>
</evidence>
<dbReference type="SMART" id="SM00388">
    <property type="entry name" value="HisKA"/>
    <property type="match status" value="1"/>
</dbReference>
<dbReference type="InterPro" id="IPR036890">
    <property type="entry name" value="HATPase_C_sf"/>
</dbReference>
<dbReference type="PROSITE" id="PS50110">
    <property type="entry name" value="RESPONSE_REGULATORY"/>
    <property type="match status" value="1"/>
</dbReference>
<reference evidence="17" key="1">
    <citation type="journal article" date="2015" name="Genome Announc.">
        <title>High-Quality Draft Genome Sequence of Desulfovibrio carbinoliphilus FW-101-2B, an Organic Acid-Oxidizing Sulfate-Reducing Bacterium Isolated from Uranium(VI)-Contaminated Groundwater.</title>
        <authorList>
            <person name="Ramsay B.D."/>
            <person name="Hwang C."/>
            <person name="Woo H.L."/>
            <person name="Carroll S.L."/>
            <person name="Lucas S."/>
            <person name="Han J."/>
            <person name="Lapidus A.L."/>
            <person name="Cheng J.F."/>
            <person name="Goodwin L.A."/>
            <person name="Pitluck S."/>
            <person name="Peters L."/>
            <person name="Chertkov O."/>
            <person name="Held B."/>
            <person name="Detter J.C."/>
            <person name="Han C.S."/>
            <person name="Tapia R."/>
            <person name="Land M.L."/>
            <person name="Hauser L.J."/>
            <person name="Kyrpides N.C."/>
            <person name="Ivanova N.N."/>
            <person name="Mikhailova N."/>
            <person name="Pagani I."/>
            <person name="Woyke T."/>
            <person name="Arkin A.P."/>
            <person name="Dehal P."/>
            <person name="Chivian D."/>
            <person name="Criddle C.S."/>
            <person name="Wu W."/>
            <person name="Chakraborty R."/>
            <person name="Hazen T.C."/>
            <person name="Fields M.W."/>
        </authorList>
    </citation>
    <scope>NUCLEOTIDE SEQUENCE [LARGE SCALE GENOMIC DNA]</scope>
    <source>
        <strain evidence="17">FW-101-2B</strain>
    </source>
</reference>
<evidence type="ECO:0000256" key="11">
    <source>
        <dbReference type="ARBA" id="ARBA00023136"/>
    </source>
</evidence>
<comment type="catalytic activity">
    <reaction evidence="1">
        <text>ATP + protein L-histidine = ADP + protein N-phospho-L-histidine.</text>
        <dbReference type="EC" id="2.7.13.3"/>
    </reaction>
</comment>
<dbReference type="GO" id="GO:0005524">
    <property type="term" value="F:ATP binding"/>
    <property type="evidence" value="ECO:0007669"/>
    <property type="project" value="UniProtKB-KW"/>
</dbReference>
<evidence type="ECO:0000313" key="17">
    <source>
        <dbReference type="Proteomes" id="UP000004662"/>
    </source>
</evidence>
<dbReference type="SMART" id="SM00065">
    <property type="entry name" value="GAF"/>
    <property type="match status" value="1"/>
</dbReference>
<keyword evidence="13" id="KW-0175">Coiled coil</keyword>
<dbReference type="InterPro" id="IPR003018">
    <property type="entry name" value="GAF"/>
</dbReference>
<dbReference type="Gene3D" id="3.30.450.20">
    <property type="entry name" value="PAS domain"/>
    <property type="match status" value="3"/>
</dbReference>
<evidence type="ECO:0000256" key="4">
    <source>
        <dbReference type="ARBA" id="ARBA00022553"/>
    </source>
</evidence>
<dbReference type="Gene3D" id="3.30.450.40">
    <property type="match status" value="1"/>
</dbReference>
<evidence type="ECO:0000256" key="6">
    <source>
        <dbReference type="ARBA" id="ARBA00022692"/>
    </source>
</evidence>
<proteinExistence type="predicted"/>
<dbReference type="SUPFAM" id="SSF52172">
    <property type="entry name" value="CheY-like"/>
    <property type="match status" value="1"/>
</dbReference>
<dbReference type="Gene3D" id="3.30.565.10">
    <property type="entry name" value="Histidine kinase-like ATPase, C-terminal domain"/>
    <property type="match status" value="1"/>
</dbReference>
<evidence type="ECO:0000256" key="12">
    <source>
        <dbReference type="PROSITE-ProRule" id="PRU00169"/>
    </source>
</evidence>
<dbReference type="InterPro" id="IPR003661">
    <property type="entry name" value="HisK_dim/P_dom"/>
</dbReference>
<dbReference type="OrthoDB" id="5468518at2"/>
<evidence type="ECO:0000259" key="15">
    <source>
        <dbReference type="PROSITE" id="PS50110"/>
    </source>
</evidence>
<accession>G7Q6Q3</accession>
<keyword evidence="11" id="KW-0472">Membrane</keyword>
<comment type="subcellular location">
    <subcellularLocation>
        <location evidence="2">Membrane</location>
    </subcellularLocation>
</comment>
<dbReference type="Pfam" id="PF00512">
    <property type="entry name" value="HisKA"/>
    <property type="match status" value="1"/>
</dbReference>
<dbReference type="GO" id="GO:0000155">
    <property type="term" value="F:phosphorelay sensor kinase activity"/>
    <property type="evidence" value="ECO:0007669"/>
    <property type="project" value="InterPro"/>
</dbReference>